<dbReference type="Proteomes" id="UP000821865">
    <property type="component" value="Chromosome 7"/>
</dbReference>
<evidence type="ECO:0000313" key="1">
    <source>
        <dbReference type="EMBL" id="KAH7941790.1"/>
    </source>
</evidence>
<evidence type="ECO:0000313" key="2">
    <source>
        <dbReference type="Proteomes" id="UP000821865"/>
    </source>
</evidence>
<proteinExistence type="predicted"/>
<gene>
    <name evidence="1" type="ORF">HPB49_017575</name>
</gene>
<organism evidence="1 2">
    <name type="scientific">Dermacentor silvarum</name>
    <name type="common">Tick</name>
    <dbReference type="NCBI Taxonomy" id="543639"/>
    <lineage>
        <taxon>Eukaryota</taxon>
        <taxon>Metazoa</taxon>
        <taxon>Ecdysozoa</taxon>
        <taxon>Arthropoda</taxon>
        <taxon>Chelicerata</taxon>
        <taxon>Arachnida</taxon>
        <taxon>Acari</taxon>
        <taxon>Parasitiformes</taxon>
        <taxon>Ixodida</taxon>
        <taxon>Ixodoidea</taxon>
        <taxon>Ixodidae</taxon>
        <taxon>Rhipicephalinae</taxon>
        <taxon>Dermacentor</taxon>
    </lineage>
</organism>
<dbReference type="EMBL" id="CM023476">
    <property type="protein sequence ID" value="KAH7941790.1"/>
    <property type="molecule type" value="Genomic_DNA"/>
</dbReference>
<keyword evidence="2" id="KW-1185">Reference proteome</keyword>
<protein>
    <submittedName>
        <fullName evidence="1">Uncharacterized protein</fullName>
    </submittedName>
</protein>
<sequence>MRYKRCVRQKAFRRNAFFAVSSLKVRAVVHLPRAKKKLFDFAVRTQLRIAPSKTLSGHRLLSPNTPRSSRFIMARAEDEHDTVEHAVSSHPTPPTSSPRSPSEDLDEASKLSKGDDEHRHQLVVPFVLQTASTSTSSLLRSPLDGQPETPKVSVGEEEAAKRPSLLPTSTFLSPLSAGLQEAGQTTTTAVAVTTTATTAAASTTVGPSSPLDHVLIIGHGRFQRIVLACTTLAFFTAIVHALASTNLAKPVDHWCSPPAEYAFVSEDAWRNVSIPVHRDGSVTRRSQCHRYEPPFEHPAGNPDVVAPPENRSVVPCDAGWHYETGASSDNRSHHGAFGFKHDHSIVVEWDLVCDRGWIVSALTAAYMAGGVVGAPVAGIAADRIGRRPVLCIWLLLLLCSGTMLVFARNVAVFAALRFLLSAGASGVLVASHVLLFEVTDTEHRAPYCACAVAGATIAATVYTEIVYVYVRNWHAAQVAYIVPTCGLIVTVYLMEESPCWLLAVSEMRYAESVLVWAAGVNKIEPRLFKRRLSLLRVELNKQHEQLVMQQEPEGAIVSDHEVRASYLLFNQTLRQRSAVILGCWFLVFGTFSHLTTARVMRTSEAARTVLVLLRLPCVVADVYVLKHAGRRLSLATSMLALSLIVAALSAVHIFGVNDKLAAVLVVSGLLAFHLSAITVFAFSAELYPTVIRGTALGCCYMSGRLGALVAPFVNEIRSPPLRGAAYAVSAAMLLLLSTMAFALPETRQLPPSNTVQGMMAMEDKWLLYSPLRVARSGGKRRRSRTASLERAQARSRSSSSVRQLSGGYKPATFQ</sequence>
<accession>A0ACB8CG95</accession>
<reference evidence="1" key="1">
    <citation type="submission" date="2020-05" db="EMBL/GenBank/DDBJ databases">
        <title>Large-scale comparative analyses of tick genomes elucidate their genetic diversity and vector capacities.</title>
        <authorList>
            <person name="Jia N."/>
            <person name="Wang J."/>
            <person name="Shi W."/>
            <person name="Du L."/>
            <person name="Sun Y."/>
            <person name="Zhan W."/>
            <person name="Jiang J."/>
            <person name="Wang Q."/>
            <person name="Zhang B."/>
            <person name="Ji P."/>
            <person name="Sakyi L.B."/>
            <person name="Cui X."/>
            <person name="Yuan T."/>
            <person name="Jiang B."/>
            <person name="Yang W."/>
            <person name="Lam T.T.-Y."/>
            <person name="Chang Q."/>
            <person name="Ding S."/>
            <person name="Wang X."/>
            <person name="Zhu J."/>
            <person name="Ruan X."/>
            <person name="Zhao L."/>
            <person name="Wei J."/>
            <person name="Que T."/>
            <person name="Du C."/>
            <person name="Cheng J."/>
            <person name="Dai P."/>
            <person name="Han X."/>
            <person name="Huang E."/>
            <person name="Gao Y."/>
            <person name="Liu J."/>
            <person name="Shao H."/>
            <person name="Ye R."/>
            <person name="Li L."/>
            <person name="Wei W."/>
            <person name="Wang X."/>
            <person name="Wang C."/>
            <person name="Yang T."/>
            <person name="Huo Q."/>
            <person name="Li W."/>
            <person name="Guo W."/>
            <person name="Chen H."/>
            <person name="Zhou L."/>
            <person name="Ni X."/>
            <person name="Tian J."/>
            <person name="Zhou Y."/>
            <person name="Sheng Y."/>
            <person name="Liu T."/>
            <person name="Pan Y."/>
            <person name="Xia L."/>
            <person name="Li J."/>
            <person name="Zhao F."/>
            <person name="Cao W."/>
        </authorList>
    </citation>
    <scope>NUCLEOTIDE SEQUENCE</scope>
    <source>
        <strain evidence="1">Dsil-2018</strain>
    </source>
</reference>
<name>A0ACB8CG95_DERSI</name>
<comment type="caution">
    <text evidence="1">The sequence shown here is derived from an EMBL/GenBank/DDBJ whole genome shotgun (WGS) entry which is preliminary data.</text>
</comment>